<evidence type="ECO:0000256" key="4">
    <source>
        <dbReference type="ARBA" id="ARBA00022792"/>
    </source>
</evidence>
<keyword evidence="7" id="KW-0496">Mitochondrion</keyword>
<dbReference type="GO" id="GO:0008270">
    <property type="term" value="F:zinc ion binding"/>
    <property type="evidence" value="ECO:0007669"/>
    <property type="project" value="TreeGrafter"/>
</dbReference>
<dbReference type="InterPro" id="IPR027417">
    <property type="entry name" value="P-loop_NTPase"/>
</dbReference>
<dbReference type="InterPro" id="IPR003959">
    <property type="entry name" value="ATPase_AAA_core"/>
</dbReference>
<dbReference type="Pfam" id="PF00004">
    <property type="entry name" value="AAA"/>
    <property type="match status" value="1"/>
</dbReference>
<dbReference type="GO" id="GO:0005524">
    <property type="term" value="F:ATP binding"/>
    <property type="evidence" value="ECO:0007669"/>
    <property type="project" value="UniProtKB-KW"/>
</dbReference>
<dbReference type="GO" id="GO:0007005">
    <property type="term" value="P:mitochondrion organization"/>
    <property type="evidence" value="ECO:0007669"/>
    <property type="project" value="TreeGrafter"/>
</dbReference>
<gene>
    <name evidence="11" type="ORF">GPECTOR_679g816</name>
</gene>
<protein>
    <recommendedName>
        <fullName evidence="13">ATPase AAA-type core domain-containing protein</fullName>
    </recommendedName>
</protein>
<keyword evidence="8" id="KW-0472">Membrane</keyword>
<dbReference type="GO" id="GO:0016887">
    <property type="term" value="F:ATP hydrolysis activity"/>
    <property type="evidence" value="ECO:0007669"/>
    <property type="project" value="InterPro"/>
</dbReference>
<accession>A0A150FU91</accession>
<dbReference type="AlphaFoldDB" id="A0A150FU91"/>
<dbReference type="GO" id="GO:0005759">
    <property type="term" value="C:mitochondrial matrix"/>
    <property type="evidence" value="ECO:0007669"/>
    <property type="project" value="UniProtKB-SubCell"/>
</dbReference>
<evidence type="ECO:0000256" key="3">
    <source>
        <dbReference type="ARBA" id="ARBA00022741"/>
    </source>
</evidence>
<organism evidence="11 12">
    <name type="scientific">Gonium pectorale</name>
    <name type="common">Green alga</name>
    <dbReference type="NCBI Taxonomy" id="33097"/>
    <lineage>
        <taxon>Eukaryota</taxon>
        <taxon>Viridiplantae</taxon>
        <taxon>Chlorophyta</taxon>
        <taxon>core chlorophytes</taxon>
        <taxon>Chlorophyceae</taxon>
        <taxon>CS clade</taxon>
        <taxon>Chlamydomonadales</taxon>
        <taxon>Volvocaceae</taxon>
        <taxon>Gonium</taxon>
    </lineage>
</organism>
<proteinExistence type="predicted"/>
<comment type="caution">
    <text evidence="11">The sequence shown here is derived from an EMBL/GenBank/DDBJ whole genome shotgun (WGS) entry which is preliminary data.</text>
</comment>
<dbReference type="GO" id="GO:0005743">
    <property type="term" value="C:mitochondrial inner membrane"/>
    <property type="evidence" value="ECO:0007669"/>
    <property type="project" value="UniProtKB-SubCell"/>
</dbReference>
<keyword evidence="6" id="KW-0175">Coiled coil</keyword>
<name>A0A150FU91_GONPE</name>
<dbReference type="OrthoDB" id="199596at2759"/>
<dbReference type="Gene3D" id="3.40.50.300">
    <property type="entry name" value="P-loop containing nucleotide triphosphate hydrolases"/>
    <property type="match status" value="1"/>
</dbReference>
<evidence type="ECO:0000256" key="5">
    <source>
        <dbReference type="ARBA" id="ARBA00022840"/>
    </source>
</evidence>
<dbReference type="PANTHER" id="PTHR23075">
    <property type="entry name" value="PUTATIVE ATP-ASE"/>
    <property type="match status" value="1"/>
</dbReference>
<dbReference type="InterPro" id="IPR021911">
    <property type="entry name" value="ATAD3_N"/>
</dbReference>
<dbReference type="PANTHER" id="PTHR23075:SF0">
    <property type="entry name" value="ATPASE FAMILY AAA DOMAIN-CONTAINING PROTEIN 3"/>
    <property type="match status" value="1"/>
</dbReference>
<evidence type="ECO:0000256" key="2">
    <source>
        <dbReference type="ARBA" id="ARBA00004305"/>
    </source>
</evidence>
<evidence type="ECO:0000313" key="11">
    <source>
        <dbReference type="EMBL" id="KXZ41182.1"/>
    </source>
</evidence>
<feature type="domain" description="ATPase AAA-type core" evidence="9">
    <location>
        <begin position="118"/>
        <end position="172"/>
    </location>
</feature>
<keyword evidence="5" id="KW-0067">ATP-binding</keyword>
<evidence type="ECO:0000256" key="8">
    <source>
        <dbReference type="ARBA" id="ARBA00023136"/>
    </source>
</evidence>
<dbReference type="STRING" id="33097.A0A150FU91"/>
<evidence type="ECO:0000313" key="12">
    <source>
        <dbReference type="Proteomes" id="UP000075714"/>
    </source>
</evidence>
<evidence type="ECO:0000256" key="7">
    <source>
        <dbReference type="ARBA" id="ARBA00023128"/>
    </source>
</evidence>
<keyword evidence="12" id="KW-1185">Reference proteome</keyword>
<comment type="subcellular location">
    <subcellularLocation>
        <location evidence="1">Mitochondrion inner membrane</location>
    </subcellularLocation>
    <subcellularLocation>
        <location evidence="2">Mitochondrion matrix</location>
    </subcellularLocation>
</comment>
<keyword evidence="4" id="KW-0999">Mitochondrion inner membrane</keyword>
<dbReference type="Pfam" id="PF12037">
    <property type="entry name" value="ATAD3_N"/>
    <property type="match status" value="1"/>
</dbReference>
<dbReference type="SUPFAM" id="SSF52540">
    <property type="entry name" value="P-loop containing nucleoside triphosphate hydrolases"/>
    <property type="match status" value="1"/>
</dbReference>
<dbReference type="EMBL" id="LSYV01000675">
    <property type="protein sequence ID" value="KXZ41182.1"/>
    <property type="molecule type" value="Genomic_DNA"/>
</dbReference>
<evidence type="ECO:0000259" key="9">
    <source>
        <dbReference type="Pfam" id="PF00004"/>
    </source>
</evidence>
<evidence type="ECO:0008006" key="13">
    <source>
        <dbReference type="Google" id="ProtNLM"/>
    </source>
</evidence>
<reference evidence="12" key="1">
    <citation type="journal article" date="2016" name="Nat. Commun.">
        <title>The Gonium pectorale genome demonstrates co-option of cell cycle regulation during the evolution of multicellularity.</title>
        <authorList>
            <person name="Hanschen E.R."/>
            <person name="Marriage T.N."/>
            <person name="Ferris P.J."/>
            <person name="Hamaji T."/>
            <person name="Toyoda A."/>
            <person name="Fujiyama A."/>
            <person name="Neme R."/>
            <person name="Noguchi H."/>
            <person name="Minakuchi Y."/>
            <person name="Suzuki M."/>
            <person name="Kawai-Toyooka H."/>
            <person name="Smith D.R."/>
            <person name="Sparks H."/>
            <person name="Anderson J."/>
            <person name="Bakaric R."/>
            <person name="Luria V."/>
            <person name="Karger A."/>
            <person name="Kirschner M.W."/>
            <person name="Durand P.M."/>
            <person name="Michod R.E."/>
            <person name="Nozaki H."/>
            <person name="Olson B.J."/>
        </authorList>
    </citation>
    <scope>NUCLEOTIDE SEQUENCE [LARGE SCALE GENOMIC DNA]</scope>
    <source>
        <strain evidence="12">NIES-2863</strain>
    </source>
</reference>
<evidence type="ECO:0000256" key="6">
    <source>
        <dbReference type="ARBA" id="ARBA00023054"/>
    </source>
</evidence>
<keyword evidence="3" id="KW-0547">Nucleotide-binding</keyword>
<sequence>MSHLGQAALELVTDPNKLLTAVGGTTLLFLGIYTTRETTRVVGRTVEAWLGTPRLVRETSRFNIWNPKTWSLGPLKTKEDVKKDFSDIILHQELHDTVRQVSAAAANTKAHGAPFRHMLFYGPPGTGKTLVAKRMARTSGMDYAIMSGGDVAPLEGRAVTQLHQAFDWAEKSRR</sequence>
<evidence type="ECO:0000256" key="1">
    <source>
        <dbReference type="ARBA" id="ARBA00004273"/>
    </source>
</evidence>
<feature type="domain" description="ATPase family AAA" evidence="10">
    <location>
        <begin position="2"/>
        <end position="57"/>
    </location>
</feature>
<evidence type="ECO:0000259" key="10">
    <source>
        <dbReference type="Pfam" id="PF12037"/>
    </source>
</evidence>
<dbReference type="Proteomes" id="UP000075714">
    <property type="component" value="Unassembled WGS sequence"/>
</dbReference>